<evidence type="ECO:0000313" key="2">
    <source>
        <dbReference type="Proteomes" id="UP000250078"/>
    </source>
</evidence>
<protein>
    <submittedName>
        <fullName evidence="1">Uncharacterized protein</fullName>
    </submittedName>
</protein>
<organism evidence="1 2">
    <name type="scientific">Cenococcum geophilum 1.58</name>
    <dbReference type="NCBI Taxonomy" id="794803"/>
    <lineage>
        <taxon>Eukaryota</taxon>
        <taxon>Fungi</taxon>
        <taxon>Dikarya</taxon>
        <taxon>Ascomycota</taxon>
        <taxon>Pezizomycotina</taxon>
        <taxon>Dothideomycetes</taxon>
        <taxon>Pleosporomycetidae</taxon>
        <taxon>Gloniales</taxon>
        <taxon>Gloniaceae</taxon>
        <taxon>Cenococcum</taxon>
    </lineage>
</organism>
<reference evidence="1 2" key="1">
    <citation type="journal article" date="2016" name="Nat. Commun.">
        <title>Ectomycorrhizal ecology is imprinted in the genome of the dominant symbiotic fungus Cenococcum geophilum.</title>
        <authorList>
            <consortium name="DOE Joint Genome Institute"/>
            <person name="Peter M."/>
            <person name="Kohler A."/>
            <person name="Ohm R.A."/>
            <person name="Kuo A."/>
            <person name="Krutzmann J."/>
            <person name="Morin E."/>
            <person name="Arend M."/>
            <person name="Barry K.W."/>
            <person name="Binder M."/>
            <person name="Choi C."/>
            <person name="Clum A."/>
            <person name="Copeland A."/>
            <person name="Grisel N."/>
            <person name="Haridas S."/>
            <person name="Kipfer T."/>
            <person name="LaButti K."/>
            <person name="Lindquist E."/>
            <person name="Lipzen A."/>
            <person name="Maire R."/>
            <person name="Meier B."/>
            <person name="Mihaltcheva S."/>
            <person name="Molinier V."/>
            <person name="Murat C."/>
            <person name="Poggeler S."/>
            <person name="Quandt C.A."/>
            <person name="Sperisen C."/>
            <person name="Tritt A."/>
            <person name="Tisserant E."/>
            <person name="Crous P.W."/>
            <person name="Henrissat B."/>
            <person name="Nehls U."/>
            <person name="Egli S."/>
            <person name="Spatafora J.W."/>
            <person name="Grigoriev I.V."/>
            <person name="Martin F.M."/>
        </authorList>
    </citation>
    <scope>NUCLEOTIDE SEQUENCE [LARGE SCALE GENOMIC DNA]</scope>
    <source>
        <strain evidence="1 2">1.58</strain>
    </source>
</reference>
<gene>
    <name evidence="1" type="ORF">K441DRAFT_682064</name>
</gene>
<keyword evidence="2" id="KW-1185">Reference proteome</keyword>
<proteinExistence type="predicted"/>
<name>A0ACC8EP60_9PEZI</name>
<evidence type="ECO:0000313" key="1">
    <source>
        <dbReference type="EMBL" id="OCK88156.1"/>
    </source>
</evidence>
<dbReference type="Proteomes" id="UP000250078">
    <property type="component" value="Unassembled WGS sequence"/>
</dbReference>
<accession>A0ACC8EP60</accession>
<sequence>MLVPARILSLAVLLTVANALPFLDFFTHMTTQTTTTAFPTLSVTTTNPTATTSVVPVGTGTGTTAPAPTGTGAGKRRVKKSAALEEPAAQVLVDYLLGHFAHEGTGSSARGMMDMM</sequence>
<dbReference type="EMBL" id="KV748248">
    <property type="protein sequence ID" value="OCK88156.1"/>
    <property type="molecule type" value="Genomic_DNA"/>
</dbReference>